<name>S4VWT6_9VIRU</name>
<reference evidence="1 2" key="1">
    <citation type="journal article" date="2013" name="Science">
        <title>Pandoraviruses: amoeba viruses with genomes up to 2.5 Mb reaching that of parasitic eukaryotes.</title>
        <authorList>
            <person name="Philippe N."/>
            <person name="Legendre M."/>
            <person name="Doutre G."/>
            <person name="Coute Y."/>
            <person name="Poirot O."/>
            <person name="Lescot M."/>
            <person name="Arslan D."/>
            <person name="Seltzer V."/>
            <person name="Bertaux L."/>
            <person name="Bruley C."/>
            <person name="Garin J."/>
            <person name="Claverie J.M."/>
            <person name="Abergel C."/>
        </authorList>
    </citation>
    <scope>NUCLEOTIDE SEQUENCE [LARGE SCALE GENOMIC DNA]</scope>
</reference>
<dbReference type="KEGG" id="vg:16606906"/>
<sequence length="743" mass="80592">MDGAIAQQTLDRLPLEILASIGAWLDDRDFGAALATAKAFGAAHSTRDMFVRRYGKLGLIEAVAVCPPDALAHLARHKGIAARFTTLHIVEAARAGRVDNMVWLRAHTGAAHRPACLVTRNIYDRGHVQCLCHAVTAAAAAGQAEAVTVLAAAGYRVSGDAFFCAARKGHVDVLAALHQATPRRNPCWRRALQAALDNDRIDAVRFLLAHRSTEYTRGMGPLLRHPTRLTRRSHTAAVLAVHAHIPPGTLAKQIHDIRSNSPHSETAARLDAIVDAECSAAVAPDRRMAVIKAMLHVASDRDVRALFADPDDGQAVAVSGEPADGATGTISMPGWARTLLAEHAPAAVADVCLRYLAQGSRPAMAAHIIDAVDRIATRPVGATLRQNRWLPLASVLIENDDLDAIDAIARTDDDILWTVAAQAVRKNRLDVLDRLDLHRPAPAPWWIGPADTAAAYGNLNVVIHVHNRGLFGFTTDAMDGAAAYDHLDVVKWLHENRTEGCATAAMDSAARHVDGRILRFLHENRTEGCTTQAMDWAAASGKIDNAIYLHENRTEGCTTAAMDRAVGDRLDVAKWLCENRTEGCSRDALHNAIAWSNADAVVYLLDTTDHDCDGRHLAEAARLEPPSIFERLCLRPLPSGPSTATLRDALFSAIDMRSPKAVKRLAQRYPDHVAVFGFGALAKAVDERLPYMAQCLVANMPSICDPLILRNADGKCPDGTCRQWSTFYKRLAGRLDEAHDRLS</sequence>
<dbReference type="RefSeq" id="YP_008438193.1">
    <property type="nucleotide sequence ID" value="NC_022098.1"/>
</dbReference>
<dbReference type="Proteomes" id="UP000204584">
    <property type="component" value="Segment"/>
</dbReference>
<keyword evidence="2" id="KW-1185">Reference proteome</keyword>
<proteinExistence type="predicted"/>
<gene>
    <name evidence="1" type="ORF">psal_cds_965</name>
</gene>
<protein>
    <submittedName>
        <fullName evidence="1">Ankyrin repeat domain containing protein</fullName>
    </submittedName>
</protein>
<evidence type="ECO:0000313" key="2">
    <source>
        <dbReference type="Proteomes" id="UP000204584"/>
    </source>
</evidence>
<evidence type="ECO:0000313" key="1">
    <source>
        <dbReference type="EMBL" id="AGO85119.1"/>
    </source>
</evidence>
<dbReference type="SUPFAM" id="SSF48403">
    <property type="entry name" value="Ankyrin repeat"/>
    <property type="match status" value="2"/>
</dbReference>
<dbReference type="InterPro" id="IPR036770">
    <property type="entry name" value="Ankyrin_rpt-contain_sf"/>
</dbReference>
<dbReference type="Gene3D" id="1.25.40.20">
    <property type="entry name" value="Ankyrin repeat-containing domain"/>
    <property type="match status" value="2"/>
</dbReference>
<dbReference type="GeneID" id="16606906"/>
<dbReference type="PANTHER" id="PTHR46586:SF3">
    <property type="entry name" value="ANKYRIN REPEAT-CONTAINING PROTEIN"/>
    <property type="match status" value="1"/>
</dbReference>
<dbReference type="EMBL" id="KC977571">
    <property type="protein sequence ID" value="AGO85119.1"/>
    <property type="molecule type" value="Genomic_DNA"/>
</dbReference>
<dbReference type="PANTHER" id="PTHR46586">
    <property type="entry name" value="ANKYRIN REPEAT-CONTAINING PROTEIN"/>
    <property type="match status" value="1"/>
</dbReference>
<dbReference type="InterPro" id="IPR052050">
    <property type="entry name" value="SecEffector_AnkRepeat"/>
</dbReference>
<accession>S4VWT6</accession>
<organism evidence="1 2">
    <name type="scientific">Pandoravirus salinus</name>
    <dbReference type="NCBI Taxonomy" id="1349410"/>
    <lineage>
        <taxon>Viruses</taxon>
        <taxon>Pandoravirus</taxon>
    </lineage>
</organism>